<accession>A0A5E4Q8Y6</accession>
<evidence type="ECO:0000313" key="3">
    <source>
        <dbReference type="Proteomes" id="UP000324832"/>
    </source>
</evidence>
<dbReference type="EMBL" id="FZQP02002114">
    <property type="protein sequence ID" value="VVC94757.1"/>
    <property type="molecule type" value="Genomic_DNA"/>
</dbReference>
<protein>
    <submittedName>
        <fullName evidence="2">Uncharacterized protein</fullName>
    </submittedName>
</protein>
<dbReference type="Proteomes" id="UP000324832">
    <property type="component" value="Unassembled WGS sequence"/>
</dbReference>
<keyword evidence="3" id="KW-1185">Reference proteome</keyword>
<feature type="chain" id="PRO_5022870826" evidence="1">
    <location>
        <begin position="27"/>
        <end position="197"/>
    </location>
</feature>
<proteinExistence type="predicted"/>
<reference evidence="2 3" key="1">
    <citation type="submission" date="2017-07" db="EMBL/GenBank/DDBJ databases">
        <authorList>
            <person name="Talla V."/>
            <person name="Backstrom N."/>
        </authorList>
    </citation>
    <scope>NUCLEOTIDE SEQUENCE [LARGE SCALE GENOMIC DNA]</scope>
</reference>
<dbReference type="InterPro" id="IPR011047">
    <property type="entry name" value="Quinoprotein_ADH-like_sf"/>
</dbReference>
<organism evidence="2 3">
    <name type="scientific">Leptidea sinapis</name>
    <dbReference type="NCBI Taxonomy" id="189913"/>
    <lineage>
        <taxon>Eukaryota</taxon>
        <taxon>Metazoa</taxon>
        <taxon>Ecdysozoa</taxon>
        <taxon>Arthropoda</taxon>
        <taxon>Hexapoda</taxon>
        <taxon>Insecta</taxon>
        <taxon>Pterygota</taxon>
        <taxon>Neoptera</taxon>
        <taxon>Endopterygota</taxon>
        <taxon>Lepidoptera</taxon>
        <taxon>Glossata</taxon>
        <taxon>Ditrysia</taxon>
        <taxon>Papilionoidea</taxon>
        <taxon>Pieridae</taxon>
        <taxon>Dismorphiinae</taxon>
        <taxon>Leptidea</taxon>
    </lineage>
</organism>
<name>A0A5E4Q8Y6_9NEOP</name>
<evidence type="ECO:0000256" key="1">
    <source>
        <dbReference type="SAM" id="SignalP"/>
    </source>
</evidence>
<keyword evidence="1" id="KW-0732">Signal</keyword>
<dbReference type="AlphaFoldDB" id="A0A5E4Q8Y6"/>
<feature type="signal peptide" evidence="1">
    <location>
        <begin position="1"/>
        <end position="26"/>
    </location>
</feature>
<dbReference type="SUPFAM" id="SSF50998">
    <property type="entry name" value="Quinoprotein alcohol dehydrogenase-like"/>
    <property type="match status" value="1"/>
</dbReference>
<evidence type="ECO:0000313" key="2">
    <source>
        <dbReference type="EMBL" id="VVC94757.1"/>
    </source>
</evidence>
<gene>
    <name evidence="2" type="ORF">LSINAPIS_LOCUS6640</name>
</gene>
<sequence length="197" mass="21593">MSHWYWRVVALKAAFVLTCFVSYLRADTVQKLPFCNPHSANDARLSNDLVIVSTIDGRLTALSTENGDKAWALETKPLVSSNLHHVELTSGGKWVRLVPSLRGRLYSLSGDTIEPLPFNADQLLSSSFKYSDDLVIAGARETVWMGVEANSGAVVYECGSSGCNSEQQTASSGRDVIVLRRHSNTVRALDPRSGHEK</sequence>
<dbReference type="InterPro" id="IPR015943">
    <property type="entry name" value="WD40/YVTN_repeat-like_dom_sf"/>
</dbReference>
<dbReference type="Gene3D" id="2.130.10.10">
    <property type="entry name" value="YVTN repeat-like/Quinoprotein amine dehydrogenase"/>
    <property type="match status" value="1"/>
</dbReference>